<dbReference type="HAMAP" id="MF_00277">
    <property type="entry name" value="PII_uridylyl_transf"/>
    <property type="match status" value="1"/>
</dbReference>
<feature type="domain" description="HD" evidence="9">
    <location>
        <begin position="458"/>
        <end position="575"/>
    </location>
</feature>
<evidence type="ECO:0000259" key="8">
    <source>
        <dbReference type="PROSITE" id="PS51671"/>
    </source>
</evidence>
<keyword evidence="6 7" id="KW-0511">Multifunctional enzyme</keyword>
<evidence type="ECO:0000256" key="5">
    <source>
        <dbReference type="ARBA" id="ARBA00022842"/>
    </source>
</evidence>
<dbReference type="GO" id="GO:0008081">
    <property type="term" value="F:phosphoric diester hydrolase activity"/>
    <property type="evidence" value="ECO:0007669"/>
    <property type="project" value="UniProtKB-UniRule"/>
</dbReference>
<evidence type="ECO:0000256" key="4">
    <source>
        <dbReference type="ARBA" id="ARBA00022801"/>
    </source>
</evidence>
<dbReference type="SUPFAM" id="SSF109604">
    <property type="entry name" value="HD-domain/PDEase-like"/>
    <property type="match status" value="1"/>
</dbReference>
<proteinExistence type="inferred from homology"/>
<dbReference type="PANTHER" id="PTHR47320:SF1">
    <property type="entry name" value="BIFUNCTIONAL URIDYLYLTRANSFERASE_URIDYLYL-REMOVING ENZYME"/>
    <property type="match status" value="1"/>
</dbReference>
<feature type="domain" description="ACT" evidence="8">
    <location>
        <begin position="779"/>
        <end position="844"/>
    </location>
</feature>
<evidence type="ECO:0000313" key="10">
    <source>
        <dbReference type="EMBL" id="TLP38426.1"/>
    </source>
</evidence>
<dbReference type="EC" id="2.7.7.59" evidence="7"/>
<protein>
    <recommendedName>
        <fullName evidence="7">Bifunctional uridylyltransferase/uridylyl-removing enzyme</fullName>
        <shortName evidence="7">UTase/UR</shortName>
    </recommendedName>
    <alternativeName>
        <fullName evidence="7">Bifunctional [protein-PII] modification enzyme</fullName>
    </alternativeName>
    <alternativeName>
        <fullName evidence="7">Bifunctional nitrogen sensor protein</fullName>
    </alternativeName>
    <domain>
        <recommendedName>
            <fullName evidence="7">[Protein-PII] uridylyltransferase</fullName>
            <shortName evidence="7">PII uridylyltransferase</shortName>
            <shortName evidence="7">UTase</shortName>
            <ecNumber evidence="7">2.7.7.59</ecNumber>
        </recommendedName>
    </domain>
    <domain>
        <recommendedName>
            <fullName evidence="7">[Protein-PII]-UMP uridylyl-removing enzyme</fullName>
            <shortName evidence="7">UR</shortName>
            <ecNumber evidence="7">3.1.4.-</ecNumber>
        </recommendedName>
    </domain>
</protein>
<dbReference type="SUPFAM" id="SSF81301">
    <property type="entry name" value="Nucleotidyltransferase"/>
    <property type="match status" value="1"/>
</dbReference>
<keyword evidence="11" id="KW-1185">Reference proteome</keyword>
<keyword evidence="1 7" id="KW-0808">Transferase</keyword>
<comment type="caution">
    <text evidence="10">The sequence shown here is derived from an EMBL/GenBank/DDBJ whole genome shotgun (WGS) entry which is preliminary data.</text>
</comment>
<evidence type="ECO:0000256" key="3">
    <source>
        <dbReference type="ARBA" id="ARBA00022737"/>
    </source>
</evidence>
<dbReference type="PANTHER" id="PTHR47320">
    <property type="entry name" value="BIFUNCTIONAL URIDYLYLTRANSFERASE/URIDYLYL-REMOVING ENZYME"/>
    <property type="match status" value="1"/>
</dbReference>
<comment type="activity regulation">
    <text evidence="7">Uridylyltransferase (UTase) activity is inhibited by glutamine, while glutamine activates uridylyl-removing (UR) activity.</text>
</comment>
<comment type="similarity">
    <text evidence="7">Belongs to the GlnD family.</text>
</comment>
<dbReference type="PROSITE" id="PS51671">
    <property type="entry name" value="ACT"/>
    <property type="match status" value="1"/>
</dbReference>
<sequence length="844" mass="98707">MVSELNIEIEELISQGAQDFEISKIFRNYFKKYVDSIDTTLETTGGKDFFVQHTKHTDKFLIALYKYILRKHFKNYQPMSTSIPITLIALGSYGREQLCIYSDVDLMLLYEDVPGYNLRAIMEDFITLAWDCGLKLGSRVHELKDIAESVKEDITIKTSIIESRMIYGSKYLWYGYENVLKKIKETDQKEFVLEKLEEHKQRLQKFPLKMEPNIKDGYGGMRESNMVFWMATVIHGVYDTKELIGQEFTEDEYKKYRAALEYIFQVRNALHNISKKKLDVVNFDVLPELSTKLGFNHTPRLTKERQCMSKITESLHRIHHFSCTMVKKFTRQVLFEKENISKLKKYRFKKNLYIIDDKLYCSFSNKPKTLNALIKEFIELPDTIKAFDRSYLYYVSRTKIPSKQTKELKKNIKTLLYKPNLYPLIKMIYNGRLFQAILPIGKKIVNQPQFDGYHQHPVDIHSIKTLKKLEEIKDPYVQEVYDSMDEKDRALVRLVALLHDVGKGRVVDHHIAGEKLFKNMTKAFDFDPIHIQRGAVLVRYHNMMSKVATSKDIYSEKVILAFTALLEDELTLKMLYVVTYADISAVGDSVYKSATSSLLRQLYLQSLPAFENKSLLNENVRRHKKEETIKKLKRYKELSQIKKKKLMYISSNQIFLQLRASEIMDIALDAYEVKDFKYEIDNTKNLRIKIIRAIPLNLGYMLGKLEFLNISTLNIFKLYDDKKYFEIRFDEGVDEGDLIYIDSVIKDSFDMTRKTKLLSPEIKKENITIDCNHSAYLASMHVVAKDQKGLFAYIAKVFDDFEVEIESAKLSSMKKVANDLFLIEKNGNFCANQDKIIESLCSKK</sequence>
<dbReference type="InterPro" id="IPR006674">
    <property type="entry name" value="HD_domain"/>
</dbReference>
<keyword evidence="3" id="KW-0677">Repeat</keyword>
<comment type="function">
    <text evidence="7">Modifies, by uridylylation and deuridylylation, the PII regulatory proteins (GlnB and homologs), in response to the nitrogen status of the cell that GlnD senses through the glutamine level. Under low glutamine levels, catalyzes the conversion of the PII proteins and UTP to PII-UMP and PPi, while under higher glutamine levels, GlnD hydrolyzes PII-UMP to PII and UMP (deuridylylation). Thus, controls uridylylation state and activity of the PII proteins, and plays an important role in the regulation of nitrogen metabolism.</text>
</comment>
<dbReference type="InterPro" id="IPR043519">
    <property type="entry name" value="NT_sf"/>
</dbReference>
<evidence type="ECO:0000259" key="9">
    <source>
        <dbReference type="PROSITE" id="PS51831"/>
    </source>
</evidence>
<dbReference type="PROSITE" id="PS51831">
    <property type="entry name" value="HD"/>
    <property type="match status" value="1"/>
</dbReference>
<dbReference type="Pfam" id="PF01966">
    <property type="entry name" value="HD"/>
    <property type="match status" value="1"/>
</dbReference>
<evidence type="ECO:0000313" key="11">
    <source>
        <dbReference type="Proteomes" id="UP000308901"/>
    </source>
</evidence>
<dbReference type="Pfam" id="PF08335">
    <property type="entry name" value="GlnD_UR_UTase"/>
    <property type="match status" value="1"/>
</dbReference>
<name>A0A5R8Y0W8_9BACT</name>
<dbReference type="Gene3D" id="1.10.3210.10">
    <property type="entry name" value="Hypothetical protein af1432"/>
    <property type="match status" value="1"/>
</dbReference>
<dbReference type="Proteomes" id="UP000308901">
    <property type="component" value="Unassembled WGS sequence"/>
</dbReference>
<dbReference type="AlphaFoldDB" id="A0A5R8Y0W8"/>
<dbReference type="InterPro" id="IPR002912">
    <property type="entry name" value="ACT_dom"/>
</dbReference>
<dbReference type="InterPro" id="IPR003607">
    <property type="entry name" value="HD/PDEase_dom"/>
</dbReference>
<evidence type="ECO:0000256" key="7">
    <source>
        <dbReference type="HAMAP-Rule" id="MF_00277"/>
    </source>
</evidence>
<dbReference type="SMART" id="SM00471">
    <property type="entry name" value="HDc"/>
    <property type="match status" value="1"/>
</dbReference>
<dbReference type="RefSeq" id="WP_138152421.1">
    <property type="nucleotide sequence ID" value="NZ_CBDDKQ010000002.1"/>
</dbReference>
<evidence type="ECO:0000256" key="2">
    <source>
        <dbReference type="ARBA" id="ARBA00022695"/>
    </source>
</evidence>
<comment type="cofactor">
    <cofactor evidence="7">
        <name>Mg(2+)</name>
        <dbReference type="ChEBI" id="CHEBI:18420"/>
    </cofactor>
</comment>
<dbReference type="EC" id="3.1.4.-" evidence="7"/>
<dbReference type="InterPro" id="IPR013546">
    <property type="entry name" value="PII_UdlTrfase/GS_AdlTrfase"/>
</dbReference>
<keyword evidence="5 7" id="KW-0460">Magnesium</keyword>
<dbReference type="GO" id="GO:0006808">
    <property type="term" value="P:regulation of nitrogen utilization"/>
    <property type="evidence" value="ECO:0007669"/>
    <property type="project" value="UniProtKB-UniRule"/>
</dbReference>
<accession>A0A5R8Y0W8</accession>
<comment type="caution">
    <text evidence="7">Lacks conserved residue(s) required for the propagation of feature annotation.</text>
</comment>
<dbReference type="PIRSF" id="PIRSF006288">
    <property type="entry name" value="PII_uridyltransf"/>
    <property type="match status" value="1"/>
</dbReference>
<dbReference type="CDD" id="cd04873">
    <property type="entry name" value="ACT_UUR-ACR-like"/>
    <property type="match status" value="1"/>
</dbReference>
<comment type="domain">
    <text evidence="7">Has four distinct domains: an N-terminal nucleotidyltransferase (NT) domain responsible for UTase activity, a central HD domain that encodes UR activity, and two C-terminal ACT domains that seem to have a role in glutamine sensing.</text>
</comment>
<evidence type="ECO:0000256" key="1">
    <source>
        <dbReference type="ARBA" id="ARBA00022679"/>
    </source>
</evidence>
<comment type="catalytic activity">
    <reaction evidence="7">
        <text>[protein-PII]-uridylyl-L-tyrosine + H2O = [protein-PII]-L-tyrosine + UMP + H(+)</text>
        <dbReference type="Rhea" id="RHEA:48600"/>
        <dbReference type="Rhea" id="RHEA-COMP:12147"/>
        <dbReference type="Rhea" id="RHEA-COMP:12148"/>
        <dbReference type="ChEBI" id="CHEBI:15377"/>
        <dbReference type="ChEBI" id="CHEBI:15378"/>
        <dbReference type="ChEBI" id="CHEBI:46858"/>
        <dbReference type="ChEBI" id="CHEBI:57865"/>
        <dbReference type="ChEBI" id="CHEBI:90602"/>
    </reaction>
</comment>
<dbReference type="OrthoDB" id="9758038at2"/>
<comment type="catalytic activity">
    <reaction evidence="7">
        <text>[protein-PII]-L-tyrosine + UTP = [protein-PII]-uridylyl-L-tyrosine + diphosphate</text>
        <dbReference type="Rhea" id="RHEA:13673"/>
        <dbReference type="Rhea" id="RHEA-COMP:12147"/>
        <dbReference type="Rhea" id="RHEA-COMP:12148"/>
        <dbReference type="ChEBI" id="CHEBI:33019"/>
        <dbReference type="ChEBI" id="CHEBI:46398"/>
        <dbReference type="ChEBI" id="CHEBI:46858"/>
        <dbReference type="ChEBI" id="CHEBI:90602"/>
        <dbReference type="EC" id="2.7.7.59"/>
    </reaction>
</comment>
<evidence type="ECO:0000256" key="6">
    <source>
        <dbReference type="ARBA" id="ARBA00023268"/>
    </source>
</evidence>
<gene>
    <name evidence="7" type="primary">glnD</name>
    <name evidence="10" type="ORF">FDK22_08120</name>
</gene>
<dbReference type="GO" id="GO:0008773">
    <property type="term" value="F:[protein-PII] uridylyltransferase activity"/>
    <property type="evidence" value="ECO:0007669"/>
    <property type="project" value="UniProtKB-UniRule"/>
</dbReference>
<organism evidence="10 11">
    <name type="scientific">Arcobacter arenosus</name>
    <dbReference type="NCBI Taxonomy" id="2576037"/>
    <lineage>
        <taxon>Bacteria</taxon>
        <taxon>Pseudomonadati</taxon>
        <taxon>Campylobacterota</taxon>
        <taxon>Epsilonproteobacteria</taxon>
        <taxon>Campylobacterales</taxon>
        <taxon>Arcobacteraceae</taxon>
        <taxon>Arcobacter</taxon>
    </lineage>
</organism>
<reference evidence="10 11" key="1">
    <citation type="submission" date="2019-05" db="EMBL/GenBank/DDBJ databases">
        <title>Arcobacter sp. nov., isolated from sea sediment.</title>
        <authorList>
            <person name="Kim W."/>
        </authorList>
    </citation>
    <scope>NUCLEOTIDE SEQUENCE [LARGE SCALE GENOMIC DNA]</scope>
    <source>
        <strain evidence="10 11">CAU 1517</strain>
    </source>
</reference>
<keyword evidence="2 7" id="KW-0548">Nucleotidyltransferase</keyword>
<feature type="region of interest" description="Uridylyltransferase" evidence="7">
    <location>
        <begin position="1"/>
        <end position="345"/>
    </location>
</feature>
<dbReference type="EMBL" id="VANU01000003">
    <property type="protein sequence ID" value="TLP38426.1"/>
    <property type="molecule type" value="Genomic_DNA"/>
</dbReference>
<keyword evidence="4 7" id="KW-0378">Hydrolase</keyword>
<dbReference type="InterPro" id="IPR010043">
    <property type="entry name" value="UTase/UR"/>
</dbReference>